<dbReference type="SUPFAM" id="SSF53335">
    <property type="entry name" value="S-adenosyl-L-methionine-dependent methyltransferases"/>
    <property type="match status" value="1"/>
</dbReference>
<sequence length="259" mass="29875">MRGLKVKSDMEAERLQKELEIWFQSPLGQTMLANQRQTVEQSIGRFFGYHQLELLVSHELPVGQSSLLGHRIISVPRWEKELPEGSLVCHSHELPLESDSIDLVILHHTLDVAARPHQSLREAARVLRSGGHMVIIGFNPLSAWGLRRAIFRSPKAPWSGRFLTSSRLEDWLSLLDFRLKDVRYRFYAPPVTNQQWLSRLAFLDKFGARFRLPLGAYYTIVAQKRVGCMIPLRPQWRSSRVAGAAVVHQFTPYRPYKKK</sequence>
<dbReference type="AlphaFoldDB" id="Q2SJ46"/>
<dbReference type="Gene3D" id="3.40.50.150">
    <property type="entry name" value="Vaccinia Virus protein VP39"/>
    <property type="match status" value="1"/>
</dbReference>
<dbReference type="eggNOG" id="COG2226">
    <property type="taxonomic scope" value="Bacteria"/>
</dbReference>
<name>Q2SJ46_HAHCH</name>
<keyword evidence="3" id="KW-1185">Reference proteome</keyword>
<reference evidence="2 3" key="1">
    <citation type="journal article" date="2005" name="Nucleic Acids Res.">
        <title>Genomic blueprint of Hahella chejuensis, a marine microbe producing an algicidal agent.</title>
        <authorList>
            <person name="Jeong H."/>
            <person name="Yim J.H."/>
            <person name="Lee C."/>
            <person name="Choi S.-H."/>
            <person name="Park Y.K."/>
            <person name="Yoon S.H."/>
            <person name="Hur C.-G."/>
            <person name="Kang H.-Y."/>
            <person name="Kim D."/>
            <person name="Lee H.H."/>
            <person name="Park K.H."/>
            <person name="Park S.-H."/>
            <person name="Park H.-S."/>
            <person name="Lee H.K."/>
            <person name="Oh T.K."/>
            <person name="Kim J.F."/>
        </authorList>
    </citation>
    <scope>NUCLEOTIDE SEQUENCE [LARGE SCALE GENOMIC DNA]</scope>
    <source>
        <strain evidence="2 3">KCTC 2396</strain>
    </source>
</reference>
<dbReference type="Pfam" id="PF08241">
    <property type="entry name" value="Methyltransf_11"/>
    <property type="match status" value="1"/>
</dbReference>
<feature type="domain" description="Methyltransferase type 11" evidence="1">
    <location>
        <begin position="87"/>
        <end position="135"/>
    </location>
</feature>
<keyword evidence="2" id="KW-0808">Transferase</keyword>
<accession>Q2SJ46</accession>
<organism evidence="2 3">
    <name type="scientific">Hahella chejuensis (strain KCTC 2396)</name>
    <dbReference type="NCBI Taxonomy" id="349521"/>
    <lineage>
        <taxon>Bacteria</taxon>
        <taxon>Pseudomonadati</taxon>
        <taxon>Pseudomonadota</taxon>
        <taxon>Gammaproteobacteria</taxon>
        <taxon>Oceanospirillales</taxon>
        <taxon>Hahellaceae</taxon>
        <taxon>Hahella</taxon>
    </lineage>
</organism>
<keyword evidence="2" id="KW-0489">Methyltransferase</keyword>
<dbReference type="RefSeq" id="WP_011396397.1">
    <property type="nucleotide sequence ID" value="NC_007645.1"/>
</dbReference>
<evidence type="ECO:0000259" key="1">
    <source>
        <dbReference type="Pfam" id="PF08241"/>
    </source>
</evidence>
<dbReference type="KEGG" id="hch:HCH_02526"/>
<evidence type="ECO:0000313" key="2">
    <source>
        <dbReference type="EMBL" id="ABC29328.1"/>
    </source>
</evidence>
<evidence type="ECO:0000313" key="3">
    <source>
        <dbReference type="Proteomes" id="UP000000238"/>
    </source>
</evidence>
<dbReference type="EMBL" id="CP000155">
    <property type="protein sequence ID" value="ABC29328.1"/>
    <property type="molecule type" value="Genomic_DNA"/>
</dbReference>
<dbReference type="HOGENOM" id="CLU_075049_0_0_6"/>
<dbReference type="GO" id="GO:0032259">
    <property type="term" value="P:methylation"/>
    <property type="evidence" value="ECO:0007669"/>
    <property type="project" value="UniProtKB-KW"/>
</dbReference>
<dbReference type="Proteomes" id="UP000000238">
    <property type="component" value="Chromosome"/>
</dbReference>
<dbReference type="GO" id="GO:0008757">
    <property type="term" value="F:S-adenosylmethionine-dependent methyltransferase activity"/>
    <property type="evidence" value="ECO:0007669"/>
    <property type="project" value="InterPro"/>
</dbReference>
<proteinExistence type="predicted"/>
<protein>
    <submittedName>
        <fullName evidence="2">SAM-dependent methyltransferase</fullName>
    </submittedName>
</protein>
<gene>
    <name evidence="2" type="ordered locus">HCH_02526</name>
</gene>
<dbReference type="InterPro" id="IPR029063">
    <property type="entry name" value="SAM-dependent_MTases_sf"/>
</dbReference>
<dbReference type="STRING" id="349521.HCH_02526"/>
<dbReference type="InterPro" id="IPR013216">
    <property type="entry name" value="Methyltransf_11"/>
</dbReference>